<evidence type="ECO:0000313" key="1">
    <source>
        <dbReference type="EMBL" id="GFT48318.1"/>
    </source>
</evidence>
<reference evidence="1" key="1">
    <citation type="submission" date="2020-08" db="EMBL/GenBank/DDBJ databases">
        <title>Multicomponent nature underlies the extraordinary mechanical properties of spider dragline silk.</title>
        <authorList>
            <person name="Kono N."/>
            <person name="Nakamura H."/>
            <person name="Mori M."/>
            <person name="Yoshida Y."/>
            <person name="Ohtoshi R."/>
            <person name="Malay A.D."/>
            <person name="Moran D.A.P."/>
            <person name="Tomita M."/>
            <person name="Numata K."/>
            <person name="Arakawa K."/>
        </authorList>
    </citation>
    <scope>NUCLEOTIDE SEQUENCE</scope>
</reference>
<accession>A0A8X6TTG3</accession>
<dbReference type="OrthoDB" id="6431202at2759"/>
<dbReference type="GO" id="GO:0003676">
    <property type="term" value="F:nucleic acid binding"/>
    <property type="evidence" value="ECO:0007669"/>
    <property type="project" value="InterPro"/>
</dbReference>
<dbReference type="EMBL" id="BMAW01064998">
    <property type="protein sequence ID" value="GFT48318.1"/>
    <property type="molecule type" value="Genomic_DNA"/>
</dbReference>
<evidence type="ECO:0008006" key="3">
    <source>
        <dbReference type="Google" id="ProtNLM"/>
    </source>
</evidence>
<dbReference type="Gene3D" id="3.30.420.10">
    <property type="entry name" value="Ribonuclease H-like superfamily/Ribonuclease H"/>
    <property type="match status" value="1"/>
</dbReference>
<evidence type="ECO:0000313" key="2">
    <source>
        <dbReference type="Proteomes" id="UP000887013"/>
    </source>
</evidence>
<protein>
    <recommendedName>
        <fullName evidence="3">Mariner Mos1 transposase</fullName>
    </recommendedName>
</protein>
<keyword evidence="2" id="KW-1185">Reference proteome</keyword>
<dbReference type="Proteomes" id="UP000887013">
    <property type="component" value="Unassembled WGS sequence"/>
</dbReference>
<name>A0A8X6TTG3_NEPPI</name>
<gene>
    <name evidence="1" type="primary">NCL1_14101</name>
    <name evidence="1" type="ORF">NPIL_310291</name>
</gene>
<dbReference type="InterPro" id="IPR036397">
    <property type="entry name" value="RNaseH_sf"/>
</dbReference>
<sequence length="83" mass="9739">MNAARCEWYIEILIRFMKRLGRVQPHCAKQGPWFFVHDNAHPHTANIVKQLLAKEGVVQVEHQEYTPDFNPPDFFYSHDSSSL</sequence>
<proteinExistence type="predicted"/>
<dbReference type="AlphaFoldDB" id="A0A8X6TTG3"/>
<comment type="caution">
    <text evidence="1">The sequence shown here is derived from an EMBL/GenBank/DDBJ whole genome shotgun (WGS) entry which is preliminary data.</text>
</comment>
<organism evidence="1 2">
    <name type="scientific">Nephila pilipes</name>
    <name type="common">Giant wood spider</name>
    <name type="synonym">Nephila maculata</name>
    <dbReference type="NCBI Taxonomy" id="299642"/>
    <lineage>
        <taxon>Eukaryota</taxon>
        <taxon>Metazoa</taxon>
        <taxon>Ecdysozoa</taxon>
        <taxon>Arthropoda</taxon>
        <taxon>Chelicerata</taxon>
        <taxon>Arachnida</taxon>
        <taxon>Araneae</taxon>
        <taxon>Araneomorphae</taxon>
        <taxon>Entelegynae</taxon>
        <taxon>Araneoidea</taxon>
        <taxon>Nephilidae</taxon>
        <taxon>Nephila</taxon>
    </lineage>
</organism>